<dbReference type="Proteomes" id="UP000634522">
    <property type="component" value="Unassembled WGS sequence"/>
</dbReference>
<evidence type="ECO:0000313" key="3">
    <source>
        <dbReference type="Proteomes" id="UP000634522"/>
    </source>
</evidence>
<dbReference type="RefSeq" id="WP_169143200.1">
    <property type="nucleotide sequence ID" value="NZ_WTVS01000092.1"/>
</dbReference>
<organism evidence="2 3">
    <name type="scientific">Aromatoleum toluolicum</name>
    <dbReference type="NCBI Taxonomy" id="90060"/>
    <lineage>
        <taxon>Bacteria</taxon>
        <taxon>Pseudomonadati</taxon>
        <taxon>Pseudomonadota</taxon>
        <taxon>Betaproteobacteria</taxon>
        <taxon>Rhodocyclales</taxon>
        <taxon>Rhodocyclaceae</taxon>
        <taxon>Aromatoleum</taxon>
    </lineage>
</organism>
<sequence>MNFRCIALALGFVGAGTALNAHADLIFNVAAVSDYRARGLSQSRFHPAAQAGVDYTNGGLYLGAFASTIKWIEDFPGGGADYELDVYGGYAGELGGGFGYDLGFLRYIFPDNGLEPDANTTEIYAGLTYGVGKLKLSRTVSKNFLAIPDSGKSYYVDLSASLDLGDGYTLVPHAGYQFISGPYSGDASYADASLTLSKDFNGLVPSVSLFATNAERSFYMPGGGAKGDSRNLGRAAVVVGLKYNF</sequence>
<name>A0ABX1NNT1_9RHOO</name>
<keyword evidence="3" id="KW-1185">Reference proteome</keyword>
<accession>A0ABX1NNT1</accession>
<dbReference type="NCBIfam" id="TIGR02001">
    <property type="entry name" value="gcw_chp"/>
    <property type="match status" value="1"/>
</dbReference>
<comment type="caution">
    <text evidence="2">The sequence shown here is derived from an EMBL/GenBank/DDBJ whole genome shotgun (WGS) entry which is preliminary data.</text>
</comment>
<feature type="signal peptide" evidence="1">
    <location>
        <begin position="1"/>
        <end position="23"/>
    </location>
</feature>
<dbReference type="Pfam" id="PF09694">
    <property type="entry name" value="Gcw_chp"/>
    <property type="match status" value="1"/>
</dbReference>
<gene>
    <name evidence="2" type="ORF">GPA27_25215</name>
</gene>
<reference evidence="2 3" key="1">
    <citation type="submission" date="2019-12" db="EMBL/GenBank/DDBJ databases">
        <title>Comparative genomics gives insights into the taxonomy of the Azoarcus-Aromatoleum group and reveals separate origins of nif in the plant-associated Azoarcus and non-plant-associated Aromatoleum sub-groups.</title>
        <authorList>
            <person name="Lafos M."/>
            <person name="Maluk M."/>
            <person name="Batista M."/>
            <person name="Junghare M."/>
            <person name="Carmona M."/>
            <person name="Faoro H."/>
            <person name="Cruz L.M."/>
            <person name="Battistoni F."/>
            <person name="De Souza E."/>
            <person name="Pedrosa F."/>
            <person name="Chen W.-M."/>
            <person name="Poole P.S."/>
            <person name="Dixon R.A."/>
            <person name="James E.K."/>
        </authorList>
    </citation>
    <scope>NUCLEOTIDE SEQUENCE [LARGE SCALE GENOMIC DNA]</scope>
    <source>
        <strain evidence="2 3">T</strain>
    </source>
</reference>
<feature type="chain" id="PRO_5045224845" evidence="1">
    <location>
        <begin position="24"/>
        <end position="245"/>
    </location>
</feature>
<proteinExistence type="predicted"/>
<evidence type="ECO:0000313" key="2">
    <source>
        <dbReference type="EMBL" id="NMG00686.1"/>
    </source>
</evidence>
<keyword evidence="1" id="KW-0732">Signal</keyword>
<dbReference type="EMBL" id="WTVS01000092">
    <property type="protein sequence ID" value="NMG00686.1"/>
    <property type="molecule type" value="Genomic_DNA"/>
</dbReference>
<dbReference type="InterPro" id="IPR010239">
    <property type="entry name" value="CHP02001"/>
</dbReference>
<protein>
    <submittedName>
        <fullName evidence="2">Uncharacterized protein</fullName>
    </submittedName>
</protein>
<evidence type="ECO:0000256" key="1">
    <source>
        <dbReference type="SAM" id="SignalP"/>
    </source>
</evidence>